<dbReference type="Proteomes" id="UP001189429">
    <property type="component" value="Unassembled WGS sequence"/>
</dbReference>
<feature type="compositionally biased region" description="Pro residues" evidence="1">
    <location>
        <begin position="164"/>
        <end position="176"/>
    </location>
</feature>
<dbReference type="EMBL" id="CAUYUJ010008307">
    <property type="protein sequence ID" value="CAK0823528.1"/>
    <property type="molecule type" value="Genomic_DNA"/>
</dbReference>
<feature type="non-terminal residue" evidence="3">
    <location>
        <position position="1"/>
    </location>
</feature>
<feature type="compositionally biased region" description="Low complexity" evidence="1">
    <location>
        <begin position="46"/>
        <end position="69"/>
    </location>
</feature>
<feature type="compositionally biased region" description="Basic and acidic residues" evidence="1">
    <location>
        <begin position="139"/>
        <end position="148"/>
    </location>
</feature>
<evidence type="ECO:0000313" key="4">
    <source>
        <dbReference type="Proteomes" id="UP001189429"/>
    </source>
</evidence>
<evidence type="ECO:0000256" key="1">
    <source>
        <dbReference type="SAM" id="MobiDB-lite"/>
    </source>
</evidence>
<feature type="region of interest" description="Disordered" evidence="1">
    <location>
        <begin position="90"/>
        <end position="185"/>
    </location>
</feature>
<accession>A0ABN9RWQ4</accession>
<keyword evidence="4" id="KW-1185">Reference proteome</keyword>
<gene>
    <name evidence="3" type="ORF">PCOR1329_LOCUS24206</name>
</gene>
<evidence type="ECO:0000256" key="2">
    <source>
        <dbReference type="SAM" id="SignalP"/>
    </source>
</evidence>
<evidence type="ECO:0000313" key="3">
    <source>
        <dbReference type="EMBL" id="CAK0823528.1"/>
    </source>
</evidence>
<comment type="caution">
    <text evidence="3">The sequence shown here is derived from an EMBL/GenBank/DDBJ whole genome shotgun (WGS) entry which is preliminary data.</text>
</comment>
<reference evidence="3" key="1">
    <citation type="submission" date="2023-10" db="EMBL/GenBank/DDBJ databases">
        <authorList>
            <person name="Chen Y."/>
            <person name="Shah S."/>
            <person name="Dougan E. K."/>
            <person name="Thang M."/>
            <person name="Chan C."/>
        </authorList>
    </citation>
    <scope>NUCLEOTIDE SEQUENCE [LARGE SCALE GENOMIC DNA]</scope>
</reference>
<proteinExistence type="predicted"/>
<keyword evidence="2" id="KW-0732">Signal</keyword>
<protein>
    <submittedName>
        <fullName evidence="3">Uncharacterized protein</fullName>
    </submittedName>
</protein>
<organism evidence="3 4">
    <name type="scientific">Prorocentrum cordatum</name>
    <dbReference type="NCBI Taxonomy" id="2364126"/>
    <lineage>
        <taxon>Eukaryota</taxon>
        <taxon>Sar</taxon>
        <taxon>Alveolata</taxon>
        <taxon>Dinophyceae</taxon>
        <taxon>Prorocentrales</taxon>
        <taxon>Prorocentraceae</taxon>
        <taxon>Prorocentrum</taxon>
    </lineage>
</organism>
<feature type="compositionally biased region" description="Pro residues" evidence="1">
    <location>
        <begin position="91"/>
        <end position="101"/>
    </location>
</feature>
<sequence>RGARAAGAARWWLLPAAAWGDRPGPLSPSLSLRDWFEQIDEALAQTRSGSSPTTGSPSSPGCRPGTRPSWPGGAPEVPRVLPQLTRLLAIPPWPSPLPLPGAPARQGEAHVRDHHRRRSPGGAAPEPTGAAHLRRHPSHALERLDHLSRTRSMMGLSRTSAEPLAPPLPPPSPPPQRRAHRFPAR</sequence>
<feature type="region of interest" description="Disordered" evidence="1">
    <location>
        <begin position="41"/>
        <end position="78"/>
    </location>
</feature>
<feature type="signal peptide" evidence="2">
    <location>
        <begin position="1"/>
        <end position="20"/>
    </location>
</feature>
<name>A0ABN9RWQ4_9DINO</name>
<feature type="compositionally biased region" description="Low complexity" evidence="1">
    <location>
        <begin position="120"/>
        <end position="131"/>
    </location>
</feature>
<feature type="chain" id="PRO_5046019886" evidence="2">
    <location>
        <begin position="21"/>
        <end position="185"/>
    </location>
</feature>